<comment type="caution">
    <text evidence="9">The sequence shown here is derived from an EMBL/GenBank/DDBJ whole genome shotgun (WGS) entry which is preliminary data.</text>
</comment>
<dbReference type="Pfam" id="PF01925">
    <property type="entry name" value="TauE"/>
    <property type="match status" value="1"/>
</dbReference>
<evidence type="ECO:0000256" key="7">
    <source>
        <dbReference type="ARBA" id="ARBA00023136"/>
    </source>
</evidence>
<keyword evidence="10" id="KW-1185">Reference proteome</keyword>
<sequence length="248" mass="27655">MEIIFIYILIISFIATLVRSTFGFGESLVAVPLFSIFIPLSVAVPLSVLISVLVALVVVIQDHRQIHLNSAKWLIFFAVLGIPIGLLILIYGNGFWVKIGLGALIILYSLYAMFGKNTFHLQKDNKYWLFICGFLSGILGGAYGVNGPPLVMYGNMRKWSAKEFRATLQGYFLPASFIGILGYLFKGLITLQVLKYFIVSLPAVFPAIFLGRYLNHRLQGESFFKYVYAGLLLIGVFLIAYSLMGIKT</sequence>
<feature type="transmembrane region" description="Helical" evidence="8">
    <location>
        <begin position="96"/>
        <end position="115"/>
    </location>
</feature>
<comment type="similarity">
    <text evidence="2 8">Belongs to the 4-toluene sulfonate uptake permease (TSUP) (TC 2.A.102) family.</text>
</comment>
<evidence type="ECO:0000256" key="4">
    <source>
        <dbReference type="ARBA" id="ARBA00022475"/>
    </source>
</evidence>
<dbReference type="InterPro" id="IPR002781">
    <property type="entry name" value="TM_pro_TauE-like"/>
</dbReference>
<name>A0ABP7P2I7_9SPHI</name>
<feature type="transmembrane region" description="Helical" evidence="8">
    <location>
        <begin position="166"/>
        <end position="184"/>
    </location>
</feature>
<evidence type="ECO:0000256" key="6">
    <source>
        <dbReference type="ARBA" id="ARBA00022989"/>
    </source>
</evidence>
<dbReference type="PANTHER" id="PTHR30269:SF37">
    <property type="entry name" value="MEMBRANE TRANSPORTER PROTEIN"/>
    <property type="match status" value="1"/>
</dbReference>
<keyword evidence="3" id="KW-0813">Transport</keyword>
<keyword evidence="7 8" id="KW-0472">Membrane</keyword>
<proteinExistence type="inferred from homology"/>
<evidence type="ECO:0000313" key="10">
    <source>
        <dbReference type="Proteomes" id="UP001500742"/>
    </source>
</evidence>
<dbReference type="Proteomes" id="UP001500742">
    <property type="component" value="Unassembled WGS sequence"/>
</dbReference>
<accession>A0ABP7P2I7</accession>
<feature type="transmembrane region" description="Helical" evidence="8">
    <location>
        <begin position="127"/>
        <end position="146"/>
    </location>
</feature>
<feature type="transmembrane region" description="Helical" evidence="8">
    <location>
        <begin position="36"/>
        <end position="59"/>
    </location>
</feature>
<evidence type="ECO:0000256" key="2">
    <source>
        <dbReference type="ARBA" id="ARBA00009142"/>
    </source>
</evidence>
<keyword evidence="4 8" id="KW-1003">Cell membrane</keyword>
<protein>
    <recommendedName>
        <fullName evidence="8">Probable membrane transporter protein</fullName>
    </recommendedName>
</protein>
<dbReference type="PANTHER" id="PTHR30269">
    <property type="entry name" value="TRANSMEMBRANE PROTEIN YFCA"/>
    <property type="match status" value="1"/>
</dbReference>
<evidence type="ECO:0000256" key="8">
    <source>
        <dbReference type="RuleBase" id="RU363041"/>
    </source>
</evidence>
<organism evidence="9 10">
    <name type="scientific">Mucilaginibacter dorajii</name>
    <dbReference type="NCBI Taxonomy" id="692994"/>
    <lineage>
        <taxon>Bacteria</taxon>
        <taxon>Pseudomonadati</taxon>
        <taxon>Bacteroidota</taxon>
        <taxon>Sphingobacteriia</taxon>
        <taxon>Sphingobacteriales</taxon>
        <taxon>Sphingobacteriaceae</taxon>
        <taxon>Mucilaginibacter</taxon>
    </lineage>
</organism>
<dbReference type="InterPro" id="IPR052017">
    <property type="entry name" value="TSUP"/>
</dbReference>
<keyword evidence="6 8" id="KW-1133">Transmembrane helix</keyword>
<feature type="transmembrane region" description="Helical" evidence="8">
    <location>
        <begin position="71"/>
        <end position="90"/>
    </location>
</feature>
<feature type="transmembrane region" description="Helical" evidence="8">
    <location>
        <begin position="196"/>
        <end position="214"/>
    </location>
</feature>
<evidence type="ECO:0000313" key="9">
    <source>
        <dbReference type="EMBL" id="GAA3957471.1"/>
    </source>
</evidence>
<feature type="transmembrane region" description="Helical" evidence="8">
    <location>
        <begin position="226"/>
        <end position="246"/>
    </location>
</feature>
<dbReference type="RefSeq" id="WP_259092839.1">
    <property type="nucleotide sequence ID" value="NZ_BAAAZC010000002.1"/>
</dbReference>
<comment type="subcellular location">
    <subcellularLocation>
        <location evidence="1 8">Cell membrane</location>
        <topology evidence="1 8">Multi-pass membrane protein</topology>
    </subcellularLocation>
</comment>
<evidence type="ECO:0000256" key="1">
    <source>
        <dbReference type="ARBA" id="ARBA00004651"/>
    </source>
</evidence>
<evidence type="ECO:0000256" key="5">
    <source>
        <dbReference type="ARBA" id="ARBA00022692"/>
    </source>
</evidence>
<evidence type="ECO:0000256" key="3">
    <source>
        <dbReference type="ARBA" id="ARBA00022448"/>
    </source>
</evidence>
<reference evidence="10" key="1">
    <citation type="journal article" date="2019" name="Int. J. Syst. Evol. Microbiol.">
        <title>The Global Catalogue of Microorganisms (GCM) 10K type strain sequencing project: providing services to taxonomists for standard genome sequencing and annotation.</title>
        <authorList>
            <consortium name="The Broad Institute Genomics Platform"/>
            <consortium name="The Broad Institute Genome Sequencing Center for Infectious Disease"/>
            <person name="Wu L."/>
            <person name="Ma J."/>
        </authorList>
    </citation>
    <scope>NUCLEOTIDE SEQUENCE [LARGE SCALE GENOMIC DNA]</scope>
    <source>
        <strain evidence="10">JCM 16601</strain>
    </source>
</reference>
<dbReference type="EMBL" id="BAAAZC010000002">
    <property type="protein sequence ID" value="GAA3957471.1"/>
    <property type="molecule type" value="Genomic_DNA"/>
</dbReference>
<keyword evidence="5 8" id="KW-0812">Transmembrane</keyword>
<gene>
    <name evidence="9" type="ORF">GCM10022210_00790</name>
</gene>